<dbReference type="Proteomes" id="UP000315252">
    <property type="component" value="Unassembled WGS sequence"/>
</dbReference>
<dbReference type="GO" id="GO:0015226">
    <property type="term" value="F:carnitine transmembrane transporter activity"/>
    <property type="evidence" value="ECO:0007669"/>
    <property type="project" value="TreeGrafter"/>
</dbReference>
<dbReference type="InterPro" id="IPR000515">
    <property type="entry name" value="MetI-like"/>
</dbReference>
<dbReference type="FunFam" id="1.10.3720.10:FF:000001">
    <property type="entry name" value="Glycine betaine ABC transporter, permease"/>
    <property type="match status" value="1"/>
</dbReference>
<dbReference type="CDD" id="cd06261">
    <property type="entry name" value="TM_PBP2"/>
    <property type="match status" value="1"/>
</dbReference>
<evidence type="ECO:0000256" key="6">
    <source>
        <dbReference type="ARBA" id="ARBA00023136"/>
    </source>
</evidence>
<comment type="caution">
    <text evidence="9">The sequence shown here is derived from an EMBL/GenBank/DDBJ whole genome shotgun (WGS) entry which is preliminary data.</text>
</comment>
<evidence type="ECO:0000256" key="5">
    <source>
        <dbReference type="ARBA" id="ARBA00022989"/>
    </source>
</evidence>
<dbReference type="InterPro" id="IPR035906">
    <property type="entry name" value="MetI-like_sf"/>
</dbReference>
<evidence type="ECO:0000259" key="8">
    <source>
        <dbReference type="PROSITE" id="PS50928"/>
    </source>
</evidence>
<comment type="subcellular location">
    <subcellularLocation>
        <location evidence="1 7">Cell membrane</location>
        <topology evidence="1 7">Multi-pass membrane protein</topology>
    </subcellularLocation>
</comment>
<evidence type="ECO:0000313" key="9">
    <source>
        <dbReference type="EMBL" id="TQV72525.1"/>
    </source>
</evidence>
<dbReference type="GO" id="GO:0015871">
    <property type="term" value="P:choline transport"/>
    <property type="evidence" value="ECO:0007669"/>
    <property type="project" value="TreeGrafter"/>
</dbReference>
<dbReference type="PROSITE" id="PS50928">
    <property type="entry name" value="ABC_TM1"/>
    <property type="match status" value="1"/>
</dbReference>
<keyword evidence="3" id="KW-1003">Cell membrane</keyword>
<feature type="transmembrane region" description="Helical" evidence="7">
    <location>
        <begin position="423"/>
        <end position="442"/>
    </location>
</feature>
<dbReference type="PANTHER" id="PTHR47737">
    <property type="entry name" value="GLYCINE BETAINE/PROLINE BETAINE TRANSPORT SYSTEM PERMEASE PROTEIN PROW"/>
    <property type="match status" value="1"/>
</dbReference>
<feature type="transmembrane region" description="Helical" evidence="7">
    <location>
        <begin position="222"/>
        <end position="241"/>
    </location>
</feature>
<feature type="transmembrane region" description="Helical" evidence="7">
    <location>
        <begin position="299"/>
        <end position="322"/>
    </location>
</feature>
<dbReference type="EMBL" id="VHSH01000012">
    <property type="protein sequence ID" value="TQV72525.1"/>
    <property type="molecule type" value="Genomic_DNA"/>
</dbReference>
<feature type="transmembrane region" description="Helical" evidence="7">
    <location>
        <begin position="144"/>
        <end position="166"/>
    </location>
</feature>
<proteinExistence type="inferred from homology"/>
<sequence length="484" mass="52874">MTDTPADTELGLEAGDVAPSVQERKLVSEFAADKADYYSDTFVHLQQNRLSATHINRSALIAGPFWGARRGNWTHFWIALLLDISGLMLMARGLFADPDKSGEFNLLWGIGVFICGRLLTARFADQLYYKQYQNWRINRAVNAGISSARVQMGIALILAIGPMLIYRATQIAPTLRECRRMWRAMGRGDEVGAVDRFNCWVIGEVPIGKNIQQPVAGGINDLIDWMTITFVTFFDAITIGIRGVLNLLELIFVGTPWPVMAFMLVLIAWRTAGKNVAIFTALALFYLGMFGFWQKAMSTLSLVGAATLICVLLGVPIGIWCAKSPRIYAFIRPVLDIMQTLPSFVYLIPAIAFFGVGKPPGILATVIFALPPMVRLTVLGITQVPESVKEAALAFGATPRQLLWKVELPLAVTSIMTGINQTIMMSLSMVVVAALIAAKGLGEDVLFALQHVEHGLGLLAGAAIALCAMIMDRIVQGARKPDNS</sequence>
<keyword evidence="6 7" id="KW-0472">Membrane</keyword>
<evidence type="ECO:0000256" key="1">
    <source>
        <dbReference type="ARBA" id="ARBA00004651"/>
    </source>
</evidence>
<dbReference type="RefSeq" id="WP_142899372.1">
    <property type="nucleotide sequence ID" value="NZ_ML660063.1"/>
</dbReference>
<dbReference type="GO" id="GO:0043190">
    <property type="term" value="C:ATP-binding cassette (ABC) transporter complex"/>
    <property type="evidence" value="ECO:0007669"/>
    <property type="project" value="TreeGrafter"/>
</dbReference>
<evidence type="ECO:0000313" key="10">
    <source>
        <dbReference type="Proteomes" id="UP000315252"/>
    </source>
</evidence>
<accession>A0A545T5S4</accession>
<feature type="transmembrane region" description="Helical" evidence="7">
    <location>
        <begin position="106"/>
        <end position="124"/>
    </location>
</feature>
<keyword evidence="4 7" id="KW-0812">Transmembrane</keyword>
<protein>
    <submittedName>
        <fullName evidence="9">Proline/glycine betaine ABC transporter permease</fullName>
    </submittedName>
</protein>
<name>A0A545T5S4_9PROT</name>
<dbReference type="Pfam" id="PF00528">
    <property type="entry name" value="BPD_transp_1"/>
    <property type="match status" value="1"/>
</dbReference>
<keyword evidence="10" id="KW-1185">Reference proteome</keyword>
<evidence type="ECO:0000256" key="7">
    <source>
        <dbReference type="RuleBase" id="RU363032"/>
    </source>
</evidence>
<dbReference type="AlphaFoldDB" id="A0A545T5S4"/>
<evidence type="ECO:0000256" key="3">
    <source>
        <dbReference type="ARBA" id="ARBA00022475"/>
    </source>
</evidence>
<dbReference type="SUPFAM" id="SSF161098">
    <property type="entry name" value="MetI-like"/>
    <property type="match status" value="1"/>
</dbReference>
<dbReference type="GO" id="GO:0031460">
    <property type="term" value="P:glycine betaine transport"/>
    <property type="evidence" value="ECO:0007669"/>
    <property type="project" value="TreeGrafter"/>
</dbReference>
<gene>
    <name evidence="9" type="ORF">FKG95_26015</name>
</gene>
<feature type="transmembrane region" description="Helical" evidence="7">
    <location>
        <begin position="454"/>
        <end position="471"/>
    </location>
</feature>
<reference evidence="9 10" key="1">
    <citation type="submission" date="2019-06" db="EMBL/GenBank/DDBJ databases">
        <title>Whole genome sequence for Rhodospirillaceae sp. R148.</title>
        <authorList>
            <person name="Wang G."/>
        </authorList>
    </citation>
    <scope>NUCLEOTIDE SEQUENCE [LARGE SCALE GENOMIC DNA]</scope>
    <source>
        <strain evidence="9 10">R148</strain>
    </source>
</reference>
<keyword evidence="5 7" id="KW-1133">Transmembrane helix</keyword>
<dbReference type="OrthoDB" id="9815258at2"/>
<feature type="domain" description="ABC transmembrane type-1" evidence="8">
    <location>
        <begin position="296"/>
        <end position="475"/>
    </location>
</feature>
<dbReference type="GO" id="GO:0005275">
    <property type="term" value="F:amine transmembrane transporter activity"/>
    <property type="evidence" value="ECO:0007669"/>
    <property type="project" value="TreeGrafter"/>
</dbReference>
<feature type="transmembrane region" description="Helical" evidence="7">
    <location>
        <begin position="74"/>
        <end position="94"/>
    </location>
</feature>
<organism evidence="9 10">
    <name type="scientific">Denitrobaculum tricleocarpae</name>
    <dbReference type="NCBI Taxonomy" id="2591009"/>
    <lineage>
        <taxon>Bacteria</taxon>
        <taxon>Pseudomonadati</taxon>
        <taxon>Pseudomonadota</taxon>
        <taxon>Alphaproteobacteria</taxon>
        <taxon>Rhodospirillales</taxon>
        <taxon>Rhodospirillaceae</taxon>
        <taxon>Denitrobaculum</taxon>
    </lineage>
</organism>
<dbReference type="Gene3D" id="1.10.3720.10">
    <property type="entry name" value="MetI-like"/>
    <property type="match status" value="1"/>
</dbReference>
<dbReference type="PANTHER" id="PTHR47737:SF1">
    <property type="entry name" value="GLYCINE BETAINE_PROLINE BETAINE TRANSPORT SYSTEM PERMEASE PROTEIN PROW"/>
    <property type="match status" value="1"/>
</dbReference>
<feature type="transmembrane region" description="Helical" evidence="7">
    <location>
        <begin position="276"/>
        <end position="293"/>
    </location>
</feature>
<evidence type="ECO:0000256" key="2">
    <source>
        <dbReference type="ARBA" id="ARBA00022448"/>
    </source>
</evidence>
<keyword evidence="2 7" id="KW-0813">Transport</keyword>
<feature type="transmembrane region" description="Helical" evidence="7">
    <location>
        <begin position="334"/>
        <end position="356"/>
    </location>
</feature>
<feature type="transmembrane region" description="Helical" evidence="7">
    <location>
        <begin position="247"/>
        <end position="269"/>
    </location>
</feature>
<comment type="similarity">
    <text evidence="7">Belongs to the binding-protein-dependent transport system permease family.</text>
</comment>
<evidence type="ECO:0000256" key="4">
    <source>
        <dbReference type="ARBA" id="ARBA00022692"/>
    </source>
</evidence>